<keyword evidence="12" id="KW-0902">Two-component regulatory system</keyword>
<dbReference type="Gene3D" id="3.30.450.20">
    <property type="entry name" value="PAS domain"/>
    <property type="match status" value="2"/>
</dbReference>
<dbReference type="InterPro" id="IPR003661">
    <property type="entry name" value="HisK_dim/P_dom"/>
</dbReference>
<dbReference type="RefSeq" id="WP_187784741.1">
    <property type="nucleotide sequence ID" value="NZ_JACTVA010000019.1"/>
</dbReference>
<dbReference type="InterPro" id="IPR029151">
    <property type="entry name" value="Sensor-like_sf"/>
</dbReference>
<gene>
    <name evidence="17" type="ORF">IBL26_12080</name>
</gene>
<dbReference type="PIRSF" id="PIRSF036431">
    <property type="entry name" value="STHK_DctB"/>
    <property type="match status" value="1"/>
</dbReference>
<dbReference type="PRINTS" id="PR00344">
    <property type="entry name" value="BCTRLSENSOR"/>
</dbReference>
<keyword evidence="4" id="KW-1003">Cell membrane</keyword>
<evidence type="ECO:0000256" key="14">
    <source>
        <dbReference type="SAM" id="Coils"/>
    </source>
</evidence>
<dbReference type="SMART" id="SM00387">
    <property type="entry name" value="HATPase_c"/>
    <property type="match status" value="1"/>
</dbReference>
<keyword evidence="18" id="KW-1185">Reference proteome</keyword>
<keyword evidence="7 15" id="KW-0812">Transmembrane</keyword>
<dbReference type="InterPro" id="IPR004358">
    <property type="entry name" value="Sig_transdc_His_kin-like_C"/>
</dbReference>
<dbReference type="CDD" id="cd00075">
    <property type="entry name" value="HATPase"/>
    <property type="match status" value="1"/>
</dbReference>
<reference evidence="17 18" key="1">
    <citation type="journal article" date="2013" name="Int. J. Syst. Evol. Microbiol.">
        <title>Roseomonas aerophila sp. nov., isolated from air.</title>
        <authorList>
            <person name="Kim S.J."/>
            <person name="Weon H.Y."/>
            <person name="Ahn J.H."/>
            <person name="Hong S.B."/>
            <person name="Seok S.J."/>
            <person name="Whang K.S."/>
            <person name="Kwon S.W."/>
        </authorList>
    </citation>
    <scope>NUCLEOTIDE SEQUENCE [LARGE SCALE GENOMIC DNA]</scope>
    <source>
        <strain evidence="17 18">NBRC 108923</strain>
    </source>
</reference>
<accession>A0ABR7RLV7</accession>
<evidence type="ECO:0000256" key="13">
    <source>
        <dbReference type="ARBA" id="ARBA00023136"/>
    </source>
</evidence>
<comment type="caution">
    <text evidence="17">The sequence shown here is derived from an EMBL/GenBank/DDBJ whole genome shotgun (WGS) entry which is preliminary data.</text>
</comment>
<dbReference type="InterPro" id="IPR036890">
    <property type="entry name" value="HATPase_C_sf"/>
</dbReference>
<evidence type="ECO:0000256" key="8">
    <source>
        <dbReference type="ARBA" id="ARBA00022741"/>
    </source>
</evidence>
<protein>
    <recommendedName>
        <fullName evidence="3">histidine kinase</fullName>
        <ecNumber evidence="3">2.7.13.3</ecNumber>
    </recommendedName>
</protein>
<dbReference type="SUPFAM" id="SSF47384">
    <property type="entry name" value="Homodimeric domain of signal transducing histidine kinase"/>
    <property type="match status" value="1"/>
</dbReference>
<evidence type="ECO:0000256" key="7">
    <source>
        <dbReference type="ARBA" id="ARBA00022692"/>
    </source>
</evidence>
<comment type="subcellular location">
    <subcellularLocation>
        <location evidence="2">Cell membrane</location>
        <topology evidence="2">Multi-pass membrane protein</topology>
    </subcellularLocation>
</comment>
<evidence type="ECO:0000256" key="9">
    <source>
        <dbReference type="ARBA" id="ARBA00022777"/>
    </source>
</evidence>
<keyword evidence="6" id="KW-0808">Transferase</keyword>
<dbReference type="Pfam" id="PF02518">
    <property type="entry name" value="HATPase_c"/>
    <property type="match status" value="1"/>
</dbReference>
<dbReference type="InterPro" id="IPR003594">
    <property type="entry name" value="HATPase_dom"/>
</dbReference>
<dbReference type="Gene3D" id="6.10.250.3020">
    <property type="match status" value="1"/>
</dbReference>
<dbReference type="Pfam" id="PF02743">
    <property type="entry name" value="dCache_1"/>
    <property type="match status" value="1"/>
</dbReference>
<keyword evidence="8" id="KW-0547">Nucleotide-binding</keyword>
<evidence type="ECO:0000256" key="15">
    <source>
        <dbReference type="SAM" id="Phobius"/>
    </source>
</evidence>
<dbReference type="SUPFAM" id="SSF103190">
    <property type="entry name" value="Sensory domain-like"/>
    <property type="match status" value="1"/>
</dbReference>
<dbReference type="InterPro" id="IPR017055">
    <property type="entry name" value="Sig_transdc_His_kinase_DctB"/>
</dbReference>
<comment type="catalytic activity">
    <reaction evidence="1">
        <text>ATP + protein L-histidine = ADP + protein N-phospho-L-histidine.</text>
        <dbReference type="EC" id="2.7.13.3"/>
    </reaction>
</comment>
<evidence type="ECO:0000259" key="16">
    <source>
        <dbReference type="PROSITE" id="PS50109"/>
    </source>
</evidence>
<keyword evidence="10" id="KW-0067">ATP-binding</keyword>
<organism evidence="17 18">
    <name type="scientific">Teichococcus aerophilus</name>
    <dbReference type="NCBI Taxonomy" id="1224513"/>
    <lineage>
        <taxon>Bacteria</taxon>
        <taxon>Pseudomonadati</taxon>
        <taxon>Pseudomonadota</taxon>
        <taxon>Alphaproteobacteria</taxon>
        <taxon>Acetobacterales</taxon>
        <taxon>Roseomonadaceae</taxon>
        <taxon>Roseomonas</taxon>
    </lineage>
</organism>
<keyword evidence="11 15" id="KW-1133">Transmembrane helix</keyword>
<evidence type="ECO:0000256" key="3">
    <source>
        <dbReference type="ARBA" id="ARBA00012438"/>
    </source>
</evidence>
<name>A0ABR7RLV7_9PROT</name>
<keyword evidence="9 17" id="KW-0418">Kinase</keyword>
<dbReference type="GO" id="GO:0016301">
    <property type="term" value="F:kinase activity"/>
    <property type="evidence" value="ECO:0007669"/>
    <property type="project" value="UniProtKB-KW"/>
</dbReference>
<dbReference type="Gene3D" id="1.10.287.130">
    <property type="match status" value="1"/>
</dbReference>
<sequence>MPASNPRTLLRRRRADQRAAGRLGLLLLAGAASLVLAWFSGQAARRQAGEELTGQAATTATLNAAVLRSELEKQRSLPFVLAQDPDLLAALAQPDGATFATLNRKLETLSQGTGANVIYLIDATGLAVAASNWQEPTSFVGNDYRFREYFQRGMQAGAAEHFALGTVSRQPGLYISRRLGPAAAPLGVVVVKVEFDAVEETWRVSDRAPGGEAARPVYVTDEQGIVLLTSRPAWRFRTDRPLPVSALADIRESLQFGDAPLTELPLRPNPAAPDTGAVLLDDADGRATPLLRVSQAVPTAPWRLTLLVPAEATLMAAERQRRWAVLLGCLLAIGLGAVLLQRRDRALRRAASQEAARQELEERVAARTAQLRGEIAERERMETRLEDARETLRQANRLATLGQVVAGVAHEINQPVAAIRSYAGNTATFLDRGELAPARRNLETITKLTERIGGITDELRTFSRKGVGPVRPVRVAEAVDGAVMLLRSRLDHQGVPLFRPPMPGDPRVLGRQVRLEQVLVNLIQNALEALEGRPDPEIHLEATIQEGEVRIVLRDNGPGIPPEIQKALFMPFSTSKAQGLGLGLVLCNDIVTEAGGRIEVASTPERGTAFTIILPEYRGEPA</sequence>
<dbReference type="InterPro" id="IPR033479">
    <property type="entry name" value="dCache_1"/>
</dbReference>
<dbReference type="EC" id="2.7.13.3" evidence="3"/>
<dbReference type="PANTHER" id="PTHR43065">
    <property type="entry name" value="SENSOR HISTIDINE KINASE"/>
    <property type="match status" value="1"/>
</dbReference>
<feature type="domain" description="Histidine kinase" evidence="16">
    <location>
        <begin position="407"/>
        <end position="618"/>
    </location>
</feature>
<evidence type="ECO:0000313" key="17">
    <source>
        <dbReference type="EMBL" id="MBC9207574.1"/>
    </source>
</evidence>
<dbReference type="PROSITE" id="PS50109">
    <property type="entry name" value="HIS_KIN"/>
    <property type="match status" value="1"/>
</dbReference>
<dbReference type="InterPro" id="IPR005467">
    <property type="entry name" value="His_kinase_dom"/>
</dbReference>
<dbReference type="InterPro" id="IPR036097">
    <property type="entry name" value="HisK_dim/P_sf"/>
</dbReference>
<keyword evidence="14" id="KW-0175">Coiled coil</keyword>
<dbReference type="PANTHER" id="PTHR43065:SF46">
    <property type="entry name" value="C4-DICARBOXYLATE TRANSPORT SENSOR PROTEIN DCTB"/>
    <property type="match status" value="1"/>
</dbReference>
<evidence type="ECO:0000256" key="1">
    <source>
        <dbReference type="ARBA" id="ARBA00000085"/>
    </source>
</evidence>
<dbReference type="Gene3D" id="3.30.565.10">
    <property type="entry name" value="Histidine kinase-like ATPase, C-terminal domain"/>
    <property type="match status" value="1"/>
</dbReference>
<evidence type="ECO:0000256" key="4">
    <source>
        <dbReference type="ARBA" id="ARBA00022475"/>
    </source>
</evidence>
<dbReference type="Pfam" id="PF00512">
    <property type="entry name" value="HisKA"/>
    <property type="match status" value="1"/>
</dbReference>
<proteinExistence type="predicted"/>
<evidence type="ECO:0000256" key="10">
    <source>
        <dbReference type="ARBA" id="ARBA00022840"/>
    </source>
</evidence>
<keyword evidence="5" id="KW-0597">Phosphoprotein</keyword>
<dbReference type="SUPFAM" id="SSF55874">
    <property type="entry name" value="ATPase domain of HSP90 chaperone/DNA topoisomerase II/histidine kinase"/>
    <property type="match status" value="1"/>
</dbReference>
<evidence type="ECO:0000256" key="2">
    <source>
        <dbReference type="ARBA" id="ARBA00004651"/>
    </source>
</evidence>
<dbReference type="CDD" id="cd00082">
    <property type="entry name" value="HisKA"/>
    <property type="match status" value="1"/>
</dbReference>
<dbReference type="EMBL" id="JACTVA010000019">
    <property type="protein sequence ID" value="MBC9207574.1"/>
    <property type="molecule type" value="Genomic_DNA"/>
</dbReference>
<evidence type="ECO:0000256" key="6">
    <source>
        <dbReference type="ARBA" id="ARBA00022679"/>
    </source>
</evidence>
<keyword evidence="13 15" id="KW-0472">Membrane</keyword>
<evidence type="ECO:0000256" key="5">
    <source>
        <dbReference type="ARBA" id="ARBA00022553"/>
    </source>
</evidence>
<feature type="transmembrane region" description="Helical" evidence="15">
    <location>
        <begin position="323"/>
        <end position="340"/>
    </location>
</feature>
<dbReference type="SMART" id="SM00388">
    <property type="entry name" value="HisKA"/>
    <property type="match status" value="1"/>
</dbReference>
<feature type="coiled-coil region" evidence="14">
    <location>
        <begin position="343"/>
        <end position="398"/>
    </location>
</feature>
<evidence type="ECO:0000256" key="12">
    <source>
        <dbReference type="ARBA" id="ARBA00023012"/>
    </source>
</evidence>
<dbReference type="Proteomes" id="UP000626026">
    <property type="component" value="Unassembled WGS sequence"/>
</dbReference>
<evidence type="ECO:0000313" key="18">
    <source>
        <dbReference type="Proteomes" id="UP000626026"/>
    </source>
</evidence>
<evidence type="ECO:0000256" key="11">
    <source>
        <dbReference type="ARBA" id="ARBA00022989"/>
    </source>
</evidence>